<gene>
    <name evidence="1" type="ORF">TOL_2244</name>
</gene>
<dbReference type="AlphaFoldDB" id="M5DTV3"/>
<proteinExistence type="predicted"/>
<keyword evidence="2" id="KW-1185">Reference proteome</keyword>
<dbReference type="KEGG" id="tol:TOL_2244"/>
<sequence>MRDSLLGLENLVMSHVLKTLIFLQPLISSISVISTFDVGSTITSYQLNFVLGSCLAAITAINCK</sequence>
<reference evidence="1 2" key="1">
    <citation type="journal article" date="2013" name="Genome Announc.">
        <title>Genome Sequence of Thalassolituus oleivorans MIL-1 (DSM 14913T).</title>
        <authorList>
            <person name="Golyshin P.N."/>
            <person name="Werner J."/>
            <person name="Chernikova T.N."/>
            <person name="Tran H."/>
            <person name="Ferrer M."/>
            <person name="Yakimov M.M."/>
            <person name="Teeling H."/>
            <person name="Golyshina O.V."/>
        </authorList>
    </citation>
    <scope>NUCLEOTIDE SEQUENCE [LARGE SCALE GENOMIC DNA]</scope>
    <source>
        <strain evidence="1 2">MIL-1</strain>
    </source>
</reference>
<dbReference type="Proteomes" id="UP000011866">
    <property type="component" value="Chromosome"/>
</dbReference>
<dbReference type="HOGENOM" id="CLU_2866328_0_0_6"/>
<evidence type="ECO:0000313" key="2">
    <source>
        <dbReference type="Proteomes" id="UP000011866"/>
    </source>
</evidence>
<evidence type="ECO:0000313" key="1">
    <source>
        <dbReference type="EMBL" id="CCU72648.1"/>
    </source>
</evidence>
<name>M5DTV3_9GAMM</name>
<dbReference type="EMBL" id="HF680312">
    <property type="protein sequence ID" value="CCU72648.1"/>
    <property type="molecule type" value="Genomic_DNA"/>
</dbReference>
<organism evidence="1 2">
    <name type="scientific">Thalassolituus oleivorans MIL-1</name>
    <dbReference type="NCBI Taxonomy" id="1298593"/>
    <lineage>
        <taxon>Bacteria</taxon>
        <taxon>Pseudomonadati</taxon>
        <taxon>Pseudomonadota</taxon>
        <taxon>Gammaproteobacteria</taxon>
        <taxon>Oceanospirillales</taxon>
        <taxon>Oceanospirillaceae</taxon>
        <taxon>Thalassolituus</taxon>
    </lineage>
</organism>
<accession>M5DTV3</accession>
<protein>
    <submittedName>
        <fullName evidence="1">Uncharacterized protein</fullName>
    </submittedName>
</protein>